<organism evidence="2">
    <name type="scientific">Anguilla anguilla</name>
    <name type="common">European freshwater eel</name>
    <name type="synonym">Muraena anguilla</name>
    <dbReference type="NCBI Taxonomy" id="7936"/>
    <lineage>
        <taxon>Eukaryota</taxon>
        <taxon>Metazoa</taxon>
        <taxon>Chordata</taxon>
        <taxon>Craniata</taxon>
        <taxon>Vertebrata</taxon>
        <taxon>Euteleostomi</taxon>
        <taxon>Actinopterygii</taxon>
        <taxon>Neopterygii</taxon>
        <taxon>Teleostei</taxon>
        <taxon>Anguilliformes</taxon>
        <taxon>Anguillidae</taxon>
        <taxon>Anguilla</taxon>
    </lineage>
</organism>
<sequence>MDIYQAHSKVFLFECQTKTEYTPLSQSKLPVLGTSGNDSRNKHIRQ</sequence>
<feature type="region of interest" description="Disordered" evidence="1">
    <location>
        <begin position="26"/>
        <end position="46"/>
    </location>
</feature>
<feature type="compositionally biased region" description="Polar residues" evidence="1">
    <location>
        <begin position="26"/>
        <end position="38"/>
    </location>
</feature>
<reference evidence="2" key="1">
    <citation type="submission" date="2014-11" db="EMBL/GenBank/DDBJ databases">
        <authorList>
            <person name="Amaro Gonzalez C."/>
        </authorList>
    </citation>
    <scope>NUCLEOTIDE SEQUENCE</scope>
</reference>
<proteinExistence type="predicted"/>
<dbReference type="EMBL" id="GBXM01050890">
    <property type="protein sequence ID" value="JAH57687.1"/>
    <property type="molecule type" value="Transcribed_RNA"/>
</dbReference>
<evidence type="ECO:0000256" key="1">
    <source>
        <dbReference type="SAM" id="MobiDB-lite"/>
    </source>
</evidence>
<reference evidence="2" key="2">
    <citation type="journal article" date="2015" name="Fish Shellfish Immunol.">
        <title>Early steps in the European eel (Anguilla anguilla)-Vibrio vulnificus interaction in the gills: Role of the RtxA13 toxin.</title>
        <authorList>
            <person name="Callol A."/>
            <person name="Pajuelo D."/>
            <person name="Ebbesson L."/>
            <person name="Teles M."/>
            <person name="MacKenzie S."/>
            <person name="Amaro C."/>
        </authorList>
    </citation>
    <scope>NUCLEOTIDE SEQUENCE</scope>
</reference>
<evidence type="ECO:0000313" key="2">
    <source>
        <dbReference type="EMBL" id="JAH57687.1"/>
    </source>
</evidence>
<dbReference type="AlphaFoldDB" id="A0A0E9TW27"/>
<protein>
    <submittedName>
        <fullName evidence="2">Uncharacterized protein</fullName>
    </submittedName>
</protein>
<name>A0A0E9TW27_ANGAN</name>
<accession>A0A0E9TW27</accession>